<dbReference type="SUPFAM" id="SSF55874">
    <property type="entry name" value="ATPase domain of HSP90 chaperone/DNA topoisomerase II/histidine kinase"/>
    <property type="match status" value="1"/>
</dbReference>
<dbReference type="GO" id="GO:0004673">
    <property type="term" value="F:protein histidine kinase activity"/>
    <property type="evidence" value="ECO:0007669"/>
    <property type="project" value="UniProtKB-EC"/>
</dbReference>
<dbReference type="PANTHER" id="PTHR41523">
    <property type="entry name" value="TWO-COMPONENT SYSTEM SENSOR PROTEIN"/>
    <property type="match status" value="1"/>
</dbReference>
<dbReference type="Proteomes" id="UP000321062">
    <property type="component" value="Chromosome"/>
</dbReference>
<name>A0A5B9DW80_9HYPH</name>
<keyword evidence="7" id="KW-0067">ATP-binding</keyword>
<keyword evidence="3" id="KW-0597">Phosphoprotein</keyword>
<feature type="compositionally biased region" description="Basic and acidic residues" evidence="9">
    <location>
        <begin position="559"/>
        <end position="572"/>
    </location>
</feature>
<dbReference type="EC" id="2.7.13.3" evidence="2"/>
<evidence type="ECO:0000256" key="8">
    <source>
        <dbReference type="SAM" id="Coils"/>
    </source>
</evidence>
<evidence type="ECO:0000256" key="2">
    <source>
        <dbReference type="ARBA" id="ARBA00012438"/>
    </source>
</evidence>
<dbReference type="SMART" id="SM00911">
    <property type="entry name" value="HWE_HK"/>
    <property type="match status" value="1"/>
</dbReference>
<evidence type="ECO:0000256" key="1">
    <source>
        <dbReference type="ARBA" id="ARBA00000085"/>
    </source>
</evidence>
<sequence length="583" mass="63103">MTQKRPVLPALRKKGDPKPLPIAAYLFILAFITLAPAFIFSAILLQRNNDAQGEVVRALTLATSQAVAQAIDRQVESMTTTLKVLATNPALANGDYAGVHARAVEALAGTGSYLVVLDPSFQQLLNTRQPFGTPLPKTANPRAAAEALATDAPVVSNVFVGANSRDWVFNVLLRYQLRDGSYLALALNEVSQNLASALQSRQLPDGWNIAVVDEDNRVLAASDASELSPGDPFLQAEDGQFGQNGRWTDEVVAGQQFVTVAAEPTAASWRVVAWAPRQVIEKPLNEAVLSLVLGGLMLAALIVALVVWISQQINRSVRGLADDAKRLGAGQDVAARNYPVAEIAQVSDAIGDASRRRRKAESEVRFLMRELAHRSKNQMTVIAAMAKQTARNATSVSQFVTSFERRIFGLARSTDLLLASGMTGVDLKDILTGQIEPFRPQDPARVSIEGPPLMLNTQASQIVGMAAHELATNAVKYGAFAEETGRLEVSWRILGDAVDLVWREHVTTKRRRSARTGFGTTVLNSMVGGSLGADVTRTLHRDGIEWRFVIPLEALNPNRRPDEPLAPKREEAEPAEALEPPGD</sequence>
<dbReference type="Gene3D" id="3.30.450.20">
    <property type="entry name" value="PAS domain"/>
    <property type="match status" value="1"/>
</dbReference>
<dbReference type="GO" id="GO:0005524">
    <property type="term" value="F:ATP binding"/>
    <property type="evidence" value="ECO:0007669"/>
    <property type="project" value="UniProtKB-KW"/>
</dbReference>
<dbReference type="RefSeq" id="WP_049707121.1">
    <property type="nucleotide sequence ID" value="NZ_BMFM01000001.1"/>
</dbReference>
<evidence type="ECO:0000256" key="5">
    <source>
        <dbReference type="ARBA" id="ARBA00022741"/>
    </source>
</evidence>
<dbReference type="Pfam" id="PF07536">
    <property type="entry name" value="HWE_HK"/>
    <property type="match status" value="1"/>
</dbReference>
<feature type="region of interest" description="Disordered" evidence="9">
    <location>
        <begin position="557"/>
        <end position="583"/>
    </location>
</feature>
<dbReference type="KEGG" id="yti:FNA67_21655"/>
<evidence type="ECO:0000256" key="6">
    <source>
        <dbReference type="ARBA" id="ARBA00022777"/>
    </source>
</evidence>
<dbReference type="InterPro" id="IPR011102">
    <property type="entry name" value="Sig_transdc_His_kinase_HWE"/>
</dbReference>
<proteinExistence type="predicted"/>
<evidence type="ECO:0000313" key="12">
    <source>
        <dbReference type="Proteomes" id="UP000321062"/>
    </source>
</evidence>
<organism evidence="11 12">
    <name type="scientific">Paradevosia tibetensis</name>
    <dbReference type="NCBI Taxonomy" id="1447062"/>
    <lineage>
        <taxon>Bacteria</taxon>
        <taxon>Pseudomonadati</taxon>
        <taxon>Pseudomonadota</taxon>
        <taxon>Alphaproteobacteria</taxon>
        <taxon>Hyphomicrobiales</taxon>
        <taxon>Devosiaceae</taxon>
        <taxon>Paradevosia</taxon>
    </lineage>
</organism>
<evidence type="ECO:0000256" key="10">
    <source>
        <dbReference type="SAM" id="Phobius"/>
    </source>
</evidence>
<keyword evidence="10" id="KW-1133">Transmembrane helix</keyword>
<keyword evidence="10" id="KW-0812">Transmembrane</keyword>
<comment type="catalytic activity">
    <reaction evidence="1">
        <text>ATP + protein L-histidine = ADP + protein N-phospho-L-histidine.</text>
        <dbReference type="EC" id="2.7.13.3"/>
    </reaction>
</comment>
<keyword evidence="6 11" id="KW-0418">Kinase</keyword>
<feature type="transmembrane region" description="Helical" evidence="10">
    <location>
        <begin position="22"/>
        <end position="45"/>
    </location>
</feature>
<keyword evidence="10" id="KW-0472">Membrane</keyword>
<dbReference type="Gene3D" id="3.30.565.10">
    <property type="entry name" value="Histidine kinase-like ATPase, C-terminal domain"/>
    <property type="match status" value="1"/>
</dbReference>
<keyword evidence="4" id="KW-0808">Transferase</keyword>
<reference evidence="11 12" key="1">
    <citation type="journal article" date="2015" name="Int. J. Syst. Evol. Microbiol.">
        <title>Youhaiella tibetensis gen. nov., sp. nov., isolated from subsurface sediment.</title>
        <authorList>
            <person name="Wang Y.X."/>
            <person name="Huang F.Q."/>
            <person name="Nogi Y."/>
            <person name="Pang S.J."/>
            <person name="Wang P.K."/>
            <person name="Lv J."/>
        </authorList>
    </citation>
    <scope>NUCLEOTIDE SEQUENCE [LARGE SCALE GENOMIC DNA]</scope>
    <source>
        <strain evidence="12">fig4</strain>
    </source>
</reference>
<evidence type="ECO:0000313" key="11">
    <source>
        <dbReference type="EMBL" id="QEE22608.1"/>
    </source>
</evidence>
<feature type="coiled-coil region" evidence="8">
    <location>
        <begin position="343"/>
        <end position="370"/>
    </location>
</feature>
<dbReference type="PANTHER" id="PTHR41523:SF7">
    <property type="entry name" value="HISTIDINE KINASE"/>
    <property type="match status" value="1"/>
</dbReference>
<evidence type="ECO:0000256" key="9">
    <source>
        <dbReference type="SAM" id="MobiDB-lite"/>
    </source>
</evidence>
<keyword evidence="8" id="KW-0175">Coiled coil</keyword>
<feature type="transmembrane region" description="Helical" evidence="10">
    <location>
        <begin position="287"/>
        <end position="309"/>
    </location>
</feature>
<dbReference type="EMBL" id="CP041690">
    <property type="protein sequence ID" value="QEE22608.1"/>
    <property type="molecule type" value="Genomic_DNA"/>
</dbReference>
<gene>
    <name evidence="11" type="ORF">FNA67_21655</name>
</gene>
<accession>A0A5B9DW80</accession>
<dbReference type="InterPro" id="IPR036890">
    <property type="entry name" value="HATPase_C_sf"/>
</dbReference>
<evidence type="ECO:0000256" key="7">
    <source>
        <dbReference type="ARBA" id="ARBA00022840"/>
    </source>
</evidence>
<keyword evidence="5" id="KW-0547">Nucleotide-binding</keyword>
<dbReference type="OrthoDB" id="341208at2"/>
<keyword evidence="12" id="KW-1185">Reference proteome</keyword>
<protein>
    <recommendedName>
        <fullName evidence="2">histidine kinase</fullName>
        <ecNumber evidence="2">2.7.13.3</ecNumber>
    </recommendedName>
</protein>
<evidence type="ECO:0000256" key="3">
    <source>
        <dbReference type="ARBA" id="ARBA00022553"/>
    </source>
</evidence>
<evidence type="ECO:0000256" key="4">
    <source>
        <dbReference type="ARBA" id="ARBA00022679"/>
    </source>
</evidence>
<dbReference type="AlphaFoldDB" id="A0A5B9DW80"/>